<evidence type="ECO:0000313" key="1">
    <source>
        <dbReference type="EMBL" id="PHH64364.1"/>
    </source>
</evidence>
<accession>A0A2C5YBM4</accession>
<dbReference type="OrthoDB" id="4908099at2759"/>
<name>A0A2C5YBM4_9HYPO</name>
<comment type="caution">
    <text evidence="1">The sequence shown here is derived from an EMBL/GenBank/DDBJ whole genome shotgun (WGS) entry which is preliminary data.</text>
</comment>
<sequence>MSTKQIYSSLNSFSTYKLTASVTKWTATMALVSRFLVALEFVSLAVGTPIWRLKFGPPSIGHLWPVGGATDRALFHRLTANCPESLQHPFKKPLVVALDHDDRFFHKCALFKPKTEEMRTRGFVCNPPCTVGCNLNHIGDDISHVLPDDMIETLIEAEGLNRTDVANLITQEYWLGLHSTTKFRWIWFEKAAHQRLEVCWPQIPGFRISQFQDFMSYLGALMVRPDTLSLSVPERFMDYPPGYINKTAFHLVDWRSYRRILLFEELRARMSMNGRISDIIELKDKADRWGGAFGRIMFTLLGDGDIYMCLHGRWCLDREGIACSFPLFTGDQGTLLYAVSVILELRMPMVFSGTEPIGERPPGVWLMVNWEHYVPGM</sequence>
<gene>
    <name evidence="1" type="ORF">CDD81_4721</name>
</gene>
<dbReference type="Proteomes" id="UP000226192">
    <property type="component" value="Unassembled WGS sequence"/>
</dbReference>
<organism evidence="1 2">
    <name type="scientific">Ophiocordyceps australis</name>
    <dbReference type="NCBI Taxonomy" id="1399860"/>
    <lineage>
        <taxon>Eukaryota</taxon>
        <taxon>Fungi</taxon>
        <taxon>Dikarya</taxon>
        <taxon>Ascomycota</taxon>
        <taxon>Pezizomycotina</taxon>
        <taxon>Sordariomycetes</taxon>
        <taxon>Hypocreomycetidae</taxon>
        <taxon>Hypocreales</taxon>
        <taxon>Ophiocordycipitaceae</taxon>
        <taxon>Ophiocordyceps</taxon>
    </lineage>
</organism>
<evidence type="ECO:0000313" key="2">
    <source>
        <dbReference type="Proteomes" id="UP000226192"/>
    </source>
</evidence>
<protein>
    <submittedName>
        <fullName evidence="1">Uncharacterized protein</fullName>
    </submittedName>
</protein>
<reference evidence="1 2" key="1">
    <citation type="submission" date="2017-06" db="EMBL/GenBank/DDBJ databases">
        <title>Ant-infecting Ophiocordyceps genomes reveal a high diversity of potential behavioral manipulation genes and a possible major role for enterotoxins.</title>
        <authorList>
            <person name="De Bekker C."/>
            <person name="Evans H.C."/>
            <person name="Brachmann A."/>
            <person name="Hughes D.P."/>
        </authorList>
    </citation>
    <scope>NUCLEOTIDE SEQUENCE [LARGE SCALE GENOMIC DNA]</scope>
    <source>
        <strain evidence="1 2">Map64</strain>
    </source>
</reference>
<dbReference type="EMBL" id="NJET01000032">
    <property type="protein sequence ID" value="PHH64364.1"/>
    <property type="molecule type" value="Genomic_DNA"/>
</dbReference>
<keyword evidence="2" id="KW-1185">Reference proteome</keyword>
<dbReference type="AlphaFoldDB" id="A0A2C5YBM4"/>
<proteinExistence type="predicted"/>